<protein>
    <submittedName>
        <fullName evidence="1">Uncharacterized protein</fullName>
    </submittedName>
</protein>
<dbReference type="EMBL" id="AAXG02000001">
    <property type="protein sequence ID" value="EDN02001.1"/>
    <property type="molecule type" value="Genomic_DNA"/>
</dbReference>
<name>A6NPA6_9FIRM</name>
<evidence type="ECO:0000313" key="2">
    <source>
        <dbReference type="Proteomes" id="UP000003639"/>
    </source>
</evidence>
<proteinExistence type="predicted"/>
<comment type="caution">
    <text evidence="1">The sequence shown here is derived from an EMBL/GenBank/DDBJ whole genome shotgun (WGS) entry which is preliminary data.</text>
</comment>
<keyword evidence="2" id="KW-1185">Reference proteome</keyword>
<gene>
    <name evidence="1" type="ORF">BACCAP_00034</name>
</gene>
<dbReference type="Proteomes" id="UP000003639">
    <property type="component" value="Unassembled WGS sequence"/>
</dbReference>
<sequence length="34" mass="4041">MLRRGPRGQPRPLFLYPLRRVPCHGYPSEFKSVE</sequence>
<dbReference type="AlphaFoldDB" id="A6NPA6"/>
<evidence type="ECO:0000313" key="1">
    <source>
        <dbReference type="EMBL" id="EDN02001.1"/>
    </source>
</evidence>
<reference evidence="1 2" key="1">
    <citation type="submission" date="2007-04" db="EMBL/GenBank/DDBJ databases">
        <authorList>
            <person name="Fulton L."/>
            <person name="Clifton S."/>
            <person name="Fulton B."/>
            <person name="Xu J."/>
            <person name="Minx P."/>
            <person name="Pepin K.H."/>
            <person name="Johnson M."/>
            <person name="Thiruvilangam P."/>
            <person name="Bhonagiri V."/>
            <person name="Nash W.E."/>
            <person name="Mardis E.R."/>
            <person name="Wilson R.K."/>
        </authorList>
    </citation>
    <scope>NUCLEOTIDE SEQUENCE [LARGE SCALE GENOMIC DNA]</scope>
    <source>
        <strain evidence="1 2">ATCC 29799</strain>
    </source>
</reference>
<reference evidence="1 2" key="2">
    <citation type="submission" date="2007-06" db="EMBL/GenBank/DDBJ databases">
        <title>Draft genome sequence of Pseudoflavonifractor capillosus ATCC 29799.</title>
        <authorList>
            <person name="Sudarsanam P."/>
            <person name="Ley R."/>
            <person name="Guruge J."/>
            <person name="Turnbaugh P.J."/>
            <person name="Mahowald M."/>
            <person name="Liep D."/>
            <person name="Gordon J."/>
        </authorList>
    </citation>
    <scope>NUCLEOTIDE SEQUENCE [LARGE SCALE GENOMIC DNA]</scope>
    <source>
        <strain evidence="1 2">ATCC 29799</strain>
    </source>
</reference>
<organism evidence="1 2">
    <name type="scientific">Pseudoflavonifractor capillosus ATCC 29799</name>
    <dbReference type="NCBI Taxonomy" id="411467"/>
    <lineage>
        <taxon>Bacteria</taxon>
        <taxon>Bacillati</taxon>
        <taxon>Bacillota</taxon>
        <taxon>Clostridia</taxon>
        <taxon>Eubacteriales</taxon>
        <taxon>Oscillospiraceae</taxon>
        <taxon>Pseudoflavonifractor</taxon>
    </lineage>
</organism>
<accession>A6NPA6</accession>